<dbReference type="InterPro" id="IPR018631">
    <property type="entry name" value="AAA-ATPase-like_dom"/>
</dbReference>
<evidence type="ECO:0000313" key="3">
    <source>
        <dbReference type="EMBL" id="NEX23539.1"/>
    </source>
</evidence>
<keyword evidence="4" id="KW-1185">Reference proteome</keyword>
<name>A0A6P1E0V5_9GAMM</name>
<proteinExistence type="predicted"/>
<protein>
    <submittedName>
        <fullName evidence="3">AAA family ATPase</fullName>
    </submittedName>
</protein>
<dbReference type="AlphaFoldDB" id="A0A6P1E0V5"/>
<reference evidence="4" key="1">
    <citation type="journal article" date="2020" name="Microbiol. Resour. Announc.">
        <title>Draft Genome Sequences of Thiorhodococcus mannitoliphagus and Thiorhodococcus minor, Purple Sulfur Photosynthetic Bacteria in the Gammaproteobacterial Family Chromatiaceae.</title>
        <authorList>
            <person name="Aviles F.A."/>
            <person name="Meyer T.E."/>
            <person name="Kyndt J.A."/>
        </authorList>
    </citation>
    <scope>NUCLEOTIDE SEQUENCE [LARGE SCALE GENOMIC DNA]</scope>
    <source>
        <strain evidence="4">DSM 18266</strain>
    </source>
</reference>
<dbReference type="Pfam" id="PF09820">
    <property type="entry name" value="AAA-ATPase_like"/>
    <property type="match status" value="1"/>
</dbReference>
<organism evidence="3 4">
    <name type="scientific">Thiorhodococcus mannitoliphagus</name>
    <dbReference type="NCBI Taxonomy" id="329406"/>
    <lineage>
        <taxon>Bacteria</taxon>
        <taxon>Pseudomonadati</taxon>
        <taxon>Pseudomonadota</taxon>
        <taxon>Gammaproteobacteria</taxon>
        <taxon>Chromatiales</taxon>
        <taxon>Chromatiaceae</taxon>
        <taxon>Thiorhodococcus</taxon>
    </lineage>
</organism>
<evidence type="ECO:0000256" key="1">
    <source>
        <dbReference type="SAM" id="MobiDB-lite"/>
    </source>
</evidence>
<reference evidence="3 4" key="2">
    <citation type="submission" date="2020-02" db="EMBL/GenBank/DDBJ databases">
        <title>Genome sequences of Thiorhodococcus mannitoliphagus and Thiorhodococcus minor, purple sulfur photosynthetic bacteria in the gammaproteobacterial family, Chromatiaceae.</title>
        <authorList>
            <person name="Aviles F.A."/>
            <person name="Meyer T.E."/>
            <person name="Kyndt J.A."/>
        </authorList>
    </citation>
    <scope>NUCLEOTIDE SEQUENCE [LARGE SCALE GENOMIC DNA]</scope>
    <source>
        <strain evidence="3 4">DSM 18266</strain>
    </source>
</reference>
<dbReference type="EMBL" id="JAAIJR010000230">
    <property type="protein sequence ID" value="NEX23539.1"/>
    <property type="molecule type" value="Genomic_DNA"/>
</dbReference>
<sequence length="139" mass="15514">MVSLRRGNEYDIDKAHYLPLLESAGRFLFLIRPRRFGKSLLKSVMECYYDRELARDFDEPFADTWIAAQPTAEHGADLTLMFDFSMVSRAMPGGLAASSLRTCASGSGASSSTMRPPSPPRRSRRSTPRPTTISVYNDS</sequence>
<evidence type="ECO:0000313" key="4">
    <source>
        <dbReference type="Proteomes" id="UP000471640"/>
    </source>
</evidence>
<dbReference type="Proteomes" id="UP000471640">
    <property type="component" value="Unassembled WGS sequence"/>
</dbReference>
<accession>A0A6P1E0V5</accession>
<dbReference type="PANTHER" id="PTHR34825:SF2">
    <property type="entry name" value="AAA-ATPASE-LIKE DOMAIN-CONTAINING PROTEIN"/>
    <property type="match status" value="1"/>
</dbReference>
<dbReference type="PANTHER" id="PTHR34825">
    <property type="entry name" value="CONSERVED PROTEIN, WITH A WEAK D-GALACTARATE DEHYDRATASE/ALTRONATE HYDROLASE DOMAIN"/>
    <property type="match status" value="1"/>
</dbReference>
<gene>
    <name evidence="3" type="ORF">G3480_25210</name>
</gene>
<feature type="region of interest" description="Disordered" evidence="1">
    <location>
        <begin position="101"/>
        <end position="139"/>
    </location>
</feature>
<dbReference type="RefSeq" id="WP_164656966.1">
    <property type="nucleotide sequence ID" value="NZ_JAAIJR010000230.1"/>
</dbReference>
<comment type="caution">
    <text evidence="3">The sequence shown here is derived from an EMBL/GenBank/DDBJ whole genome shotgun (WGS) entry which is preliminary data.</text>
</comment>
<evidence type="ECO:0000259" key="2">
    <source>
        <dbReference type="Pfam" id="PF09820"/>
    </source>
</evidence>
<feature type="compositionally biased region" description="Low complexity" evidence="1">
    <location>
        <begin position="104"/>
        <end position="115"/>
    </location>
</feature>
<feature type="domain" description="AAA-ATPase-like" evidence="2">
    <location>
        <begin position="3"/>
        <end position="96"/>
    </location>
</feature>